<evidence type="ECO:0000256" key="1">
    <source>
        <dbReference type="SAM" id="MobiDB-lite"/>
    </source>
</evidence>
<evidence type="ECO:0000313" key="2">
    <source>
        <dbReference type="EMBL" id="EMP35565.1"/>
    </source>
</evidence>
<gene>
    <name evidence="2" type="ORF">UY3_07280</name>
</gene>
<feature type="compositionally biased region" description="Basic and acidic residues" evidence="1">
    <location>
        <begin position="1"/>
        <end position="13"/>
    </location>
</feature>
<dbReference type="EMBL" id="KB528356">
    <property type="protein sequence ID" value="EMP35565.1"/>
    <property type="molecule type" value="Genomic_DNA"/>
</dbReference>
<evidence type="ECO:0000313" key="3">
    <source>
        <dbReference type="Proteomes" id="UP000031443"/>
    </source>
</evidence>
<protein>
    <submittedName>
        <fullName evidence="2">Uncharacterized protein</fullName>
    </submittedName>
</protein>
<dbReference type="Proteomes" id="UP000031443">
    <property type="component" value="Unassembled WGS sequence"/>
</dbReference>
<dbReference type="AlphaFoldDB" id="M7BIR9"/>
<proteinExistence type="predicted"/>
<keyword evidence="3" id="KW-1185">Reference proteome</keyword>
<sequence>MGVERKNHDRDSVQAKGSGYAKPTAELGPEMKTAAQVSKAVLHLAAPIDLERRNVASGSCNRLNLRTRQLRTFDMASHVCSPLRAAELQAGSVCAFSIDHLPTQVNGVSKLKSLPDFPLAAVYCFKRDRKEQDNLGVGKRQPGRPSTSLTHFWGTAPLLTSNVHVCTKLPKRSSRPVCKAICKPSLLGESSLSEYHLRTGPCGSPHLLFNSCKNMLMI</sequence>
<feature type="region of interest" description="Disordered" evidence="1">
    <location>
        <begin position="1"/>
        <end position="26"/>
    </location>
</feature>
<organism evidence="2 3">
    <name type="scientific">Chelonia mydas</name>
    <name type="common">Green sea-turtle</name>
    <name type="synonym">Chelonia agassizi</name>
    <dbReference type="NCBI Taxonomy" id="8469"/>
    <lineage>
        <taxon>Eukaryota</taxon>
        <taxon>Metazoa</taxon>
        <taxon>Chordata</taxon>
        <taxon>Craniata</taxon>
        <taxon>Vertebrata</taxon>
        <taxon>Euteleostomi</taxon>
        <taxon>Archelosauria</taxon>
        <taxon>Testudinata</taxon>
        <taxon>Testudines</taxon>
        <taxon>Cryptodira</taxon>
        <taxon>Durocryptodira</taxon>
        <taxon>Americhelydia</taxon>
        <taxon>Chelonioidea</taxon>
        <taxon>Cheloniidae</taxon>
        <taxon>Chelonia</taxon>
    </lineage>
</organism>
<name>M7BIR9_CHEMY</name>
<reference evidence="3" key="1">
    <citation type="journal article" date="2013" name="Nat. Genet.">
        <title>The draft genomes of soft-shell turtle and green sea turtle yield insights into the development and evolution of the turtle-specific body plan.</title>
        <authorList>
            <person name="Wang Z."/>
            <person name="Pascual-Anaya J."/>
            <person name="Zadissa A."/>
            <person name="Li W."/>
            <person name="Niimura Y."/>
            <person name="Huang Z."/>
            <person name="Li C."/>
            <person name="White S."/>
            <person name="Xiong Z."/>
            <person name="Fang D."/>
            <person name="Wang B."/>
            <person name="Ming Y."/>
            <person name="Chen Y."/>
            <person name="Zheng Y."/>
            <person name="Kuraku S."/>
            <person name="Pignatelli M."/>
            <person name="Herrero J."/>
            <person name="Beal K."/>
            <person name="Nozawa M."/>
            <person name="Li Q."/>
            <person name="Wang J."/>
            <person name="Zhang H."/>
            <person name="Yu L."/>
            <person name="Shigenobu S."/>
            <person name="Wang J."/>
            <person name="Liu J."/>
            <person name="Flicek P."/>
            <person name="Searle S."/>
            <person name="Wang J."/>
            <person name="Kuratani S."/>
            <person name="Yin Y."/>
            <person name="Aken B."/>
            <person name="Zhang G."/>
            <person name="Irie N."/>
        </authorList>
    </citation>
    <scope>NUCLEOTIDE SEQUENCE [LARGE SCALE GENOMIC DNA]</scope>
</reference>
<accession>M7BIR9</accession>